<reference evidence="1 2" key="1">
    <citation type="submission" date="2014-06" db="EMBL/GenBank/DDBJ databases">
        <title>Evolutionary Origins and Diversification of the Mycorrhizal Mutualists.</title>
        <authorList>
            <consortium name="DOE Joint Genome Institute"/>
            <consortium name="Mycorrhizal Genomics Consortium"/>
            <person name="Kohler A."/>
            <person name="Kuo A."/>
            <person name="Nagy L.G."/>
            <person name="Floudas D."/>
            <person name="Copeland A."/>
            <person name="Barry K.W."/>
            <person name="Cichocki N."/>
            <person name="Veneault-Fourrey C."/>
            <person name="LaButti K."/>
            <person name="Lindquist E.A."/>
            <person name="Lipzen A."/>
            <person name="Lundell T."/>
            <person name="Morin E."/>
            <person name="Murat C."/>
            <person name="Riley R."/>
            <person name="Ohm R."/>
            <person name="Sun H."/>
            <person name="Tunlid A."/>
            <person name="Henrissat B."/>
            <person name="Grigoriev I.V."/>
            <person name="Hibbett D.S."/>
            <person name="Martin F."/>
        </authorList>
    </citation>
    <scope>NUCLEOTIDE SEQUENCE [LARGE SCALE GENOMIC DNA]</scope>
    <source>
        <strain evidence="1 2">SS14</strain>
    </source>
</reference>
<name>A0A0C9W1H2_SPHS4</name>
<proteinExistence type="predicted"/>
<dbReference type="HOGENOM" id="CLU_1489911_0_0_1"/>
<sequence>MTLYSSLDPIATAAHGHLVSGLDLGTLSREGIGVSLASSVSIDCLVIEASLSRTPIPYMLDIQMVSLILPAGLYPPLPLSSSARGSDLSRRSAYIIHVAAVRSTTINECLDILRELKAFQLRIRSTLASPSPQPLLAISTCHYDIAAYSRRLQIEASAIQRRNTEEMVFGYIGLFVTPPSE</sequence>
<protein>
    <submittedName>
        <fullName evidence="1">Uncharacterized protein</fullName>
    </submittedName>
</protein>
<dbReference type="AlphaFoldDB" id="A0A0C9W1H2"/>
<dbReference type="Proteomes" id="UP000054279">
    <property type="component" value="Unassembled WGS sequence"/>
</dbReference>
<evidence type="ECO:0000313" key="2">
    <source>
        <dbReference type="Proteomes" id="UP000054279"/>
    </source>
</evidence>
<organism evidence="1 2">
    <name type="scientific">Sphaerobolus stellatus (strain SS14)</name>
    <dbReference type="NCBI Taxonomy" id="990650"/>
    <lineage>
        <taxon>Eukaryota</taxon>
        <taxon>Fungi</taxon>
        <taxon>Dikarya</taxon>
        <taxon>Basidiomycota</taxon>
        <taxon>Agaricomycotina</taxon>
        <taxon>Agaricomycetes</taxon>
        <taxon>Phallomycetidae</taxon>
        <taxon>Geastrales</taxon>
        <taxon>Sphaerobolaceae</taxon>
        <taxon>Sphaerobolus</taxon>
    </lineage>
</organism>
<evidence type="ECO:0000313" key="1">
    <source>
        <dbReference type="EMBL" id="KIJ44821.1"/>
    </source>
</evidence>
<gene>
    <name evidence="1" type="ORF">M422DRAFT_251807</name>
</gene>
<accession>A0A0C9W1H2</accession>
<keyword evidence="2" id="KW-1185">Reference proteome</keyword>
<dbReference type="EMBL" id="KN837115">
    <property type="protein sequence ID" value="KIJ44821.1"/>
    <property type="molecule type" value="Genomic_DNA"/>
</dbReference>